<accession>A0ABD3A3Y6</accession>
<feature type="region of interest" description="Disordered" evidence="7">
    <location>
        <begin position="352"/>
        <end position="372"/>
    </location>
</feature>
<dbReference type="PANTHER" id="PTHR31218">
    <property type="entry name" value="WAT1-RELATED PROTEIN"/>
    <property type="match status" value="1"/>
</dbReference>
<dbReference type="InterPro" id="IPR037185">
    <property type="entry name" value="EmrE-like"/>
</dbReference>
<sequence>MGTARARFWYGEVLPFAAMVLVECTTVGLNTLYKAATVKGLDYHVFILYSYGISALVLLPLCYIFHRKTPLPPFTIGLLCKFFCLGFLGFPAQYLGYLGINYSTPTLASAMTNLTPATTFVLAVLFRMEKLEVKSLSSQVKILGTVLTIGGALVVVLYKGPVLITTHLSSSASLSALITVSAPSEWVKGGALLAAEYIVVSFWYICQAKAVADYPAEMIVVFFFNLSCFIIAAPVCFIGAPNLSDWNLLKPDVRLFSVLYAGLLGPGFSITVHTWGLHVKGPVYVAMFKPLSIALAAVLGFIFLGDNLYLGSVIGSLIISLGFYTVIWGKAHEDKGDKLPLADTATESSIENVPLLKGYEERAPGATAGQNR</sequence>
<dbReference type="AlphaFoldDB" id="A0ABD3A3Y6"/>
<comment type="caution">
    <text evidence="9">The sequence shown here is derived from an EMBL/GenBank/DDBJ whole genome shotgun (WGS) entry which is preliminary data.</text>
</comment>
<feature type="transmembrane region" description="Helical" evidence="6">
    <location>
        <begin position="218"/>
        <end position="240"/>
    </location>
</feature>
<dbReference type="Pfam" id="PF00892">
    <property type="entry name" value="EamA"/>
    <property type="match status" value="2"/>
</dbReference>
<evidence type="ECO:0000256" key="1">
    <source>
        <dbReference type="ARBA" id="ARBA00004141"/>
    </source>
</evidence>
<keyword evidence="4 6" id="KW-1133">Transmembrane helix</keyword>
<feature type="transmembrane region" description="Helical" evidence="6">
    <location>
        <begin position="255"/>
        <end position="276"/>
    </location>
</feature>
<evidence type="ECO:0000256" key="4">
    <source>
        <dbReference type="ARBA" id="ARBA00022989"/>
    </source>
</evidence>
<dbReference type="InterPro" id="IPR000620">
    <property type="entry name" value="EamA_dom"/>
</dbReference>
<keyword evidence="3 6" id="KW-0812">Transmembrane</keyword>
<protein>
    <recommendedName>
        <fullName evidence="6">WAT1-related protein</fullName>
    </recommendedName>
</protein>
<dbReference type="Proteomes" id="UP001630127">
    <property type="component" value="Unassembled WGS sequence"/>
</dbReference>
<proteinExistence type="inferred from homology"/>
<feature type="transmembrane region" description="Helical" evidence="6">
    <location>
        <begin position="78"/>
        <end position="100"/>
    </location>
</feature>
<feature type="transmembrane region" description="Helical" evidence="6">
    <location>
        <begin position="283"/>
        <end position="303"/>
    </location>
</feature>
<name>A0ABD3A3Y6_9GENT</name>
<feature type="transmembrane region" description="Helical" evidence="6">
    <location>
        <begin position="45"/>
        <end position="66"/>
    </location>
</feature>
<evidence type="ECO:0000259" key="8">
    <source>
        <dbReference type="Pfam" id="PF00892"/>
    </source>
</evidence>
<dbReference type="EMBL" id="JBJUIK010000005">
    <property type="protein sequence ID" value="KAL3526441.1"/>
    <property type="molecule type" value="Genomic_DNA"/>
</dbReference>
<gene>
    <name evidence="9" type="ORF">ACH5RR_011097</name>
</gene>
<dbReference type="GO" id="GO:0016020">
    <property type="term" value="C:membrane"/>
    <property type="evidence" value="ECO:0007669"/>
    <property type="project" value="UniProtKB-SubCell"/>
</dbReference>
<evidence type="ECO:0000256" key="7">
    <source>
        <dbReference type="SAM" id="MobiDB-lite"/>
    </source>
</evidence>
<dbReference type="SUPFAM" id="SSF103481">
    <property type="entry name" value="Multidrug resistance efflux transporter EmrE"/>
    <property type="match status" value="2"/>
</dbReference>
<comment type="similarity">
    <text evidence="2 6">Belongs to the drug/metabolite transporter (DMT) superfamily. Plant drug/metabolite exporter (P-DME) (TC 2.A.7.4) family.</text>
</comment>
<evidence type="ECO:0000256" key="5">
    <source>
        <dbReference type="ARBA" id="ARBA00023136"/>
    </source>
</evidence>
<evidence type="ECO:0000256" key="3">
    <source>
        <dbReference type="ARBA" id="ARBA00022692"/>
    </source>
</evidence>
<feature type="transmembrane region" description="Helical" evidence="6">
    <location>
        <begin position="186"/>
        <end position="206"/>
    </location>
</feature>
<feature type="transmembrane region" description="Helical" evidence="6">
    <location>
        <begin position="140"/>
        <end position="158"/>
    </location>
</feature>
<evidence type="ECO:0000313" key="10">
    <source>
        <dbReference type="Proteomes" id="UP001630127"/>
    </source>
</evidence>
<comment type="subcellular location">
    <subcellularLocation>
        <location evidence="1 6">Membrane</location>
        <topology evidence="1 6">Multi-pass membrane protein</topology>
    </subcellularLocation>
</comment>
<feature type="domain" description="EamA" evidence="8">
    <location>
        <begin position="194"/>
        <end position="327"/>
    </location>
</feature>
<feature type="domain" description="EamA" evidence="8">
    <location>
        <begin position="19"/>
        <end position="156"/>
    </location>
</feature>
<feature type="transmembrane region" description="Helical" evidence="6">
    <location>
        <begin position="12"/>
        <end position="33"/>
    </location>
</feature>
<organism evidence="9 10">
    <name type="scientific">Cinchona calisaya</name>
    <dbReference type="NCBI Taxonomy" id="153742"/>
    <lineage>
        <taxon>Eukaryota</taxon>
        <taxon>Viridiplantae</taxon>
        <taxon>Streptophyta</taxon>
        <taxon>Embryophyta</taxon>
        <taxon>Tracheophyta</taxon>
        <taxon>Spermatophyta</taxon>
        <taxon>Magnoliopsida</taxon>
        <taxon>eudicotyledons</taxon>
        <taxon>Gunneridae</taxon>
        <taxon>Pentapetalae</taxon>
        <taxon>asterids</taxon>
        <taxon>lamiids</taxon>
        <taxon>Gentianales</taxon>
        <taxon>Rubiaceae</taxon>
        <taxon>Cinchonoideae</taxon>
        <taxon>Cinchoneae</taxon>
        <taxon>Cinchona</taxon>
    </lineage>
</organism>
<feature type="transmembrane region" description="Helical" evidence="6">
    <location>
        <begin position="106"/>
        <end position="128"/>
    </location>
</feature>
<keyword evidence="5 6" id="KW-0472">Membrane</keyword>
<evidence type="ECO:0000256" key="2">
    <source>
        <dbReference type="ARBA" id="ARBA00007635"/>
    </source>
</evidence>
<feature type="transmembrane region" description="Helical" evidence="6">
    <location>
        <begin position="309"/>
        <end position="329"/>
    </location>
</feature>
<keyword evidence="10" id="KW-1185">Reference proteome</keyword>
<evidence type="ECO:0000313" key="9">
    <source>
        <dbReference type="EMBL" id="KAL3526441.1"/>
    </source>
</evidence>
<evidence type="ECO:0000256" key="6">
    <source>
        <dbReference type="RuleBase" id="RU363077"/>
    </source>
</evidence>
<dbReference type="InterPro" id="IPR030184">
    <property type="entry name" value="WAT1-related"/>
</dbReference>
<reference evidence="9 10" key="1">
    <citation type="submission" date="2024-11" db="EMBL/GenBank/DDBJ databases">
        <title>A near-complete genome assembly of Cinchona calisaya.</title>
        <authorList>
            <person name="Lian D.C."/>
            <person name="Zhao X.W."/>
            <person name="Wei L."/>
        </authorList>
    </citation>
    <scope>NUCLEOTIDE SEQUENCE [LARGE SCALE GENOMIC DNA]</scope>
    <source>
        <tissue evidence="9">Nenye</tissue>
    </source>
</reference>